<organism evidence="1">
    <name type="scientific">Mytilinidion resinicola</name>
    <dbReference type="NCBI Taxonomy" id="574789"/>
    <lineage>
        <taxon>Eukaryota</taxon>
        <taxon>Fungi</taxon>
        <taxon>Dikarya</taxon>
        <taxon>Ascomycota</taxon>
        <taxon>Pezizomycotina</taxon>
        <taxon>Dothideomycetes</taxon>
        <taxon>Pleosporomycetidae</taxon>
        <taxon>Mytilinidiales</taxon>
        <taxon>Mytilinidiaceae</taxon>
        <taxon>Mytilinidion</taxon>
    </lineage>
</organism>
<dbReference type="GO" id="GO:0008168">
    <property type="term" value="F:methyltransferase activity"/>
    <property type="evidence" value="ECO:0007669"/>
    <property type="project" value="InterPro"/>
</dbReference>
<proteinExistence type="predicted"/>
<protein>
    <recommendedName>
        <fullName evidence="4">S-adenosyl-L-methionine-dependent methyltransferase</fullName>
    </recommendedName>
</protein>
<reference evidence="3" key="3">
    <citation type="submission" date="2025-04" db="UniProtKB">
        <authorList>
            <consortium name="RefSeq"/>
        </authorList>
    </citation>
    <scope>IDENTIFICATION</scope>
    <source>
        <strain evidence="3">CBS 304.34</strain>
    </source>
</reference>
<evidence type="ECO:0008006" key="4">
    <source>
        <dbReference type="Google" id="ProtNLM"/>
    </source>
</evidence>
<reference evidence="3" key="2">
    <citation type="submission" date="2020-04" db="EMBL/GenBank/DDBJ databases">
        <authorList>
            <consortium name="NCBI Genome Project"/>
        </authorList>
    </citation>
    <scope>NUCLEOTIDE SEQUENCE</scope>
    <source>
        <strain evidence="3">CBS 304.34</strain>
    </source>
</reference>
<accession>A0A6A6YV13</accession>
<name>A0A6A6YV13_9PEZI</name>
<dbReference type="PROSITE" id="PS00092">
    <property type="entry name" value="N6_MTASE"/>
    <property type="match status" value="1"/>
</dbReference>
<dbReference type="GO" id="GO:0005739">
    <property type="term" value="C:mitochondrion"/>
    <property type="evidence" value="ECO:0007669"/>
    <property type="project" value="TreeGrafter"/>
</dbReference>
<dbReference type="InterPro" id="IPR002052">
    <property type="entry name" value="DNA_methylase_N6_adenine_CS"/>
</dbReference>
<dbReference type="GO" id="GO:0032259">
    <property type="term" value="P:methylation"/>
    <property type="evidence" value="ECO:0007669"/>
    <property type="project" value="InterPro"/>
</dbReference>
<dbReference type="InterPro" id="IPR029063">
    <property type="entry name" value="SAM-dependent_MTases_sf"/>
</dbReference>
<sequence>MRWPFRLPPQCLLIRTKPKDLGNRAFLPRTPSRNLQSISSGAEFEARLLERLIEPCEDRAAANNELRWLKEHAQKTAPGDVETQHALLNRFVDERSTGKPLQYILGTEYFGDLELECRPGVLIPRQETAASISYLVHLLSLAPELPRRLRVLDLCTGSGCIPLLFQHELAKARPDIQLRLLGVDISLEALQLAQDNRSRLLETARLQLPNVDEEQKLSHPTGPKYDTPRRSLDILNTTEFIQADVLAEDYLTHDPAKPESDVPSLEAALRLQSTIRLGERRRRSTFYEPRPKIWKVIICNPPYISPNEFLHTTSRSVRDFEPKLALVPPVNSQGPHTDQGDTFYPRLLKIADSHQAIVVLFEVADMAQALRVAQMAKSYQIVQDESAPANKYWRDWLRSAHRWDHIEIWRDQPDQASDNGTPEVIDGFDVVGRGNGRSVVCWKYAARRWFGNGQPISTQIAELKAQAT</sequence>
<dbReference type="GeneID" id="54466263"/>
<dbReference type="GO" id="GO:0003676">
    <property type="term" value="F:nucleic acid binding"/>
    <property type="evidence" value="ECO:0007669"/>
    <property type="project" value="InterPro"/>
</dbReference>
<keyword evidence="2" id="KW-1185">Reference proteome</keyword>
<evidence type="ECO:0000313" key="3">
    <source>
        <dbReference type="RefSeq" id="XP_033578798.1"/>
    </source>
</evidence>
<dbReference type="EMBL" id="MU003698">
    <property type="protein sequence ID" value="KAF2811834.1"/>
    <property type="molecule type" value="Genomic_DNA"/>
</dbReference>
<dbReference type="PANTHER" id="PTHR18895">
    <property type="entry name" value="HEMK METHYLTRANSFERASE"/>
    <property type="match status" value="1"/>
</dbReference>
<dbReference type="Gene3D" id="3.40.50.150">
    <property type="entry name" value="Vaccinia Virus protein VP39"/>
    <property type="match status" value="1"/>
</dbReference>
<dbReference type="InterPro" id="IPR050320">
    <property type="entry name" value="N5-glutamine_MTase"/>
</dbReference>
<reference evidence="1 3" key="1">
    <citation type="journal article" date="2020" name="Stud. Mycol.">
        <title>101 Dothideomycetes genomes: a test case for predicting lifestyles and emergence of pathogens.</title>
        <authorList>
            <person name="Haridas S."/>
            <person name="Albert R."/>
            <person name="Binder M."/>
            <person name="Bloem J."/>
            <person name="Labutti K."/>
            <person name="Salamov A."/>
            <person name="Andreopoulos B."/>
            <person name="Baker S."/>
            <person name="Barry K."/>
            <person name="Bills G."/>
            <person name="Bluhm B."/>
            <person name="Cannon C."/>
            <person name="Castanera R."/>
            <person name="Culley D."/>
            <person name="Daum C."/>
            <person name="Ezra D."/>
            <person name="Gonzalez J."/>
            <person name="Henrissat B."/>
            <person name="Kuo A."/>
            <person name="Liang C."/>
            <person name="Lipzen A."/>
            <person name="Lutzoni F."/>
            <person name="Magnuson J."/>
            <person name="Mondo S."/>
            <person name="Nolan M."/>
            <person name="Ohm R."/>
            <person name="Pangilinan J."/>
            <person name="Park H.-J."/>
            <person name="Ramirez L."/>
            <person name="Alfaro M."/>
            <person name="Sun H."/>
            <person name="Tritt A."/>
            <person name="Yoshinaga Y."/>
            <person name="Zwiers L.-H."/>
            <person name="Turgeon B."/>
            <person name="Goodwin S."/>
            <person name="Spatafora J."/>
            <person name="Crous P."/>
            <person name="Grigoriev I."/>
        </authorList>
    </citation>
    <scope>NUCLEOTIDE SEQUENCE</scope>
    <source>
        <strain evidence="1 3">CBS 304.34</strain>
    </source>
</reference>
<dbReference type="PANTHER" id="PTHR18895:SF74">
    <property type="entry name" value="MTRF1L RELEASE FACTOR GLUTAMINE METHYLTRANSFERASE"/>
    <property type="match status" value="1"/>
</dbReference>
<dbReference type="Gene3D" id="1.10.8.10">
    <property type="entry name" value="DNA helicase RuvA subunit, C-terminal domain"/>
    <property type="match status" value="1"/>
</dbReference>
<dbReference type="Proteomes" id="UP000504636">
    <property type="component" value="Unplaced"/>
</dbReference>
<dbReference type="RefSeq" id="XP_033578798.1">
    <property type="nucleotide sequence ID" value="XM_033725370.1"/>
</dbReference>
<dbReference type="SUPFAM" id="SSF53335">
    <property type="entry name" value="S-adenosyl-L-methionine-dependent methyltransferases"/>
    <property type="match status" value="1"/>
</dbReference>
<evidence type="ECO:0000313" key="1">
    <source>
        <dbReference type="EMBL" id="KAF2811834.1"/>
    </source>
</evidence>
<evidence type="ECO:0000313" key="2">
    <source>
        <dbReference type="Proteomes" id="UP000504636"/>
    </source>
</evidence>
<dbReference type="OrthoDB" id="269872at2759"/>
<dbReference type="CDD" id="cd02440">
    <property type="entry name" value="AdoMet_MTases"/>
    <property type="match status" value="1"/>
</dbReference>
<gene>
    <name evidence="1 3" type="ORF">BDZ99DRAFT_519078</name>
</gene>
<dbReference type="AlphaFoldDB" id="A0A6A6YV13"/>